<protein>
    <submittedName>
        <fullName evidence="2">Predicted phosphoesterase MJ0623</fullName>
    </submittedName>
</protein>
<dbReference type="InterPro" id="IPR024654">
    <property type="entry name" value="Calcineurin-like_PHP_lpxH"/>
</dbReference>
<dbReference type="Gene3D" id="3.60.21.10">
    <property type="match status" value="1"/>
</dbReference>
<dbReference type="SUPFAM" id="SSF56300">
    <property type="entry name" value="Metallo-dependent phosphatases"/>
    <property type="match status" value="1"/>
</dbReference>
<dbReference type="EMBL" id="FAXA01000477">
    <property type="protein sequence ID" value="CUV05920.1"/>
    <property type="molecule type" value="Genomic_DNA"/>
</dbReference>
<dbReference type="Pfam" id="PF12850">
    <property type="entry name" value="Metallophos_2"/>
    <property type="match status" value="1"/>
</dbReference>
<accession>A0A160VCL4</accession>
<dbReference type="InterPro" id="IPR029052">
    <property type="entry name" value="Metallo-depent_PP-like"/>
</dbReference>
<feature type="domain" description="Calcineurin-like phosphoesterase" evidence="1">
    <location>
        <begin position="1"/>
        <end position="172"/>
    </location>
</feature>
<evidence type="ECO:0000259" key="1">
    <source>
        <dbReference type="Pfam" id="PF12850"/>
    </source>
</evidence>
<proteinExistence type="predicted"/>
<organism evidence="2">
    <name type="scientific">hydrothermal vent metagenome</name>
    <dbReference type="NCBI Taxonomy" id="652676"/>
    <lineage>
        <taxon>unclassified sequences</taxon>
        <taxon>metagenomes</taxon>
        <taxon>ecological metagenomes</taxon>
    </lineage>
</organism>
<gene>
    <name evidence="2" type="ORF">MGWOODY_Clf42</name>
</gene>
<evidence type="ECO:0000313" key="2">
    <source>
        <dbReference type="EMBL" id="CUV05920.1"/>
    </source>
</evidence>
<name>A0A160VCL4_9ZZZZ</name>
<dbReference type="PANTHER" id="PTHR11124">
    <property type="entry name" value="VACUOLAR SORTING PROTEIN VPS29"/>
    <property type="match status" value="1"/>
</dbReference>
<reference evidence="2" key="1">
    <citation type="submission" date="2015-10" db="EMBL/GenBank/DDBJ databases">
        <authorList>
            <person name="Gilbert D.G."/>
        </authorList>
    </citation>
    <scope>NUCLEOTIDE SEQUENCE</scope>
</reference>
<dbReference type="AlphaFoldDB" id="A0A160VCL4"/>
<dbReference type="InterPro" id="IPR000979">
    <property type="entry name" value="Phosphodiesterase_MJ0936/Vps29"/>
</dbReference>
<dbReference type="NCBIfam" id="TIGR00040">
    <property type="entry name" value="yfcE"/>
    <property type="match status" value="1"/>
</dbReference>
<sequence length="187" mass="20494">MRLGVISDTHNPSVGEEPPQEVVSAFEGVDAIIHAGDIYQPSCLDWLEKIAPVYAVELGAKAHFNEDARVVDMFRVLNLGGHTIGLIHDLLVPGMAQEVTEFSPLSKHFPPDTSLTTALEKVFDTQVDIVIFGHTHYPVVEEFQGILMLNPGSPSLPKQIRRLGQVAVLELDGDRKSAEIIELSTFS</sequence>